<feature type="region of interest" description="Disordered" evidence="6">
    <location>
        <begin position="319"/>
        <end position="341"/>
    </location>
</feature>
<dbReference type="GO" id="GO:0051321">
    <property type="term" value="P:meiotic cell cycle"/>
    <property type="evidence" value="ECO:0007669"/>
    <property type="project" value="TreeGrafter"/>
</dbReference>
<feature type="compositionally biased region" description="Low complexity" evidence="6">
    <location>
        <begin position="1031"/>
        <end position="1045"/>
    </location>
</feature>
<feature type="compositionally biased region" description="Basic and acidic residues" evidence="6">
    <location>
        <begin position="1000"/>
        <end position="1009"/>
    </location>
</feature>
<feature type="compositionally biased region" description="Acidic residues" evidence="6">
    <location>
        <begin position="1018"/>
        <end position="1029"/>
    </location>
</feature>
<comment type="similarity">
    <text evidence="2">Belongs to the TUBGCP family.</text>
</comment>
<dbReference type="GO" id="GO:0051011">
    <property type="term" value="F:microtubule minus-end binding"/>
    <property type="evidence" value="ECO:0007669"/>
    <property type="project" value="TreeGrafter"/>
</dbReference>
<feature type="domain" description="Gamma tubulin complex component protein N-terminal" evidence="9">
    <location>
        <begin position="475"/>
        <end position="735"/>
    </location>
</feature>
<comment type="subcellular location">
    <subcellularLocation>
        <location evidence="1">Cytoplasm</location>
        <location evidence="1">Cytoskeleton</location>
        <location evidence="1">Microtubule organizing center</location>
    </subcellularLocation>
</comment>
<evidence type="ECO:0000259" key="7">
    <source>
        <dbReference type="Pfam" id="PF04130"/>
    </source>
</evidence>
<dbReference type="AlphaFoldDB" id="A0AAN6RY02"/>
<dbReference type="GO" id="GO:0031122">
    <property type="term" value="P:cytoplasmic microtubule organization"/>
    <property type="evidence" value="ECO:0007669"/>
    <property type="project" value="TreeGrafter"/>
</dbReference>
<feature type="region of interest" description="Disordered" evidence="6">
    <location>
        <begin position="996"/>
        <end position="1055"/>
    </location>
</feature>
<dbReference type="InterPro" id="IPR040457">
    <property type="entry name" value="GCP_C"/>
</dbReference>
<evidence type="ECO:0000256" key="3">
    <source>
        <dbReference type="ARBA" id="ARBA00022490"/>
    </source>
</evidence>
<name>A0AAN6RY02_9PEZI</name>
<keyword evidence="11" id="KW-1185">Reference proteome</keyword>
<protein>
    <submittedName>
        <fullName evidence="10">Spc98 family-domain-containing protein</fullName>
    </submittedName>
</protein>
<organism evidence="10 11">
    <name type="scientific">Staphylotrichum tortipilum</name>
    <dbReference type="NCBI Taxonomy" id="2831512"/>
    <lineage>
        <taxon>Eukaryota</taxon>
        <taxon>Fungi</taxon>
        <taxon>Dikarya</taxon>
        <taxon>Ascomycota</taxon>
        <taxon>Pezizomycotina</taxon>
        <taxon>Sordariomycetes</taxon>
        <taxon>Sordariomycetidae</taxon>
        <taxon>Sordariales</taxon>
        <taxon>Chaetomiaceae</taxon>
        <taxon>Staphylotrichum</taxon>
    </lineage>
</organism>
<evidence type="ECO:0000259" key="9">
    <source>
        <dbReference type="Pfam" id="PF17681"/>
    </source>
</evidence>
<dbReference type="GO" id="GO:0000922">
    <property type="term" value="C:spindle pole"/>
    <property type="evidence" value="ECO:0007669"/>
    <property type="project" value="InterPro"/>
</dbReference>
<feature type="region of interest" description="Disordered" evidence="6">
    <location>
        <begin position="102"/>
        <end position="134"/>
    </location>
</feature>
<gene>
    <name evidence="10" type="ORF">C8A05DRAFT_40869</name>
</gene>
<evidence type="ECO:0000256" key="2">
    <source>
        <dbReference type="ARBA" id="ARBA00010337"/>
    </source>
</evidence>
<evidence type="ECO:0000313" key="11">
    <source>
        <dbReference type="Proteomes" id="UP001303889"/>
    </source>
</evidence>
<sequence length="1218" mass="130728">MASGHHDPKLLYAINGVSAFHIAHGKEEPLTPAGPQTLSLLMIYHQPPTSYLIPRWDLGPDSGAFTRIAFPSVESRKGIQEDVDTFETILAQCTAFLERAPPPKMAAAGKREQKQWWEEDGGSSKGGKSGAKAAEAAGEALPAYNPADFKPGEGYVRGSHSGIAPGQIVLVDEEDGSVIGELSDGFQVVEASGLKPGSKDPVEITLPPDGGHKINIAPISPELYEAELHPAYKKSFLVSNASAASRFIITGSDMLAKLLQSQADGFTKKAQPAAKPMTFKPATREHVRRINNFTGGAATLSAKTVGQIAKVAQNFGASVGGHGKNKDGTPRKGYDKDGKPLDTYKPGLLNKSMMAFSTVMDGVEQAGRNLLSSTSDAATVVVRHKWGDEAGEMSKNLGGGVKNVGLVYIDVTGVSRRAILKSVAKGMVVGHTAAGESIVVGGGDGGNAGEASNYPTMLHELLLSLTTSPSPLPSTPLLTPPERALLSTLTSLSATHLHLSTSTSHISATHPSPICRAVAAAIESHHLTPFRRAVLDVESTLLRRDAGLVGAYDAVPLTAVVGAFEGGGGRLGWLRGVVGVMEDKGGCTGAGVMGFLRGEGRTGWREVEEAARGLEEVAERAWVGMVAAWVVYGRVPGFGGGDFFVRREGEEWVCVEGLLPGFVTPAVAESMMFVGRALNRIREGSVGGGGGGGGDQLASQLGRLAALTHPIDAATFARTIADIRQFLSRTTLQRLLPLSRVLETLQLLRDFFLLRRGEFAMALTRQADEKIRSRWKRAENLVYEKRDGLGTVTVKEGEVAAVLAKTWAAMESMQGEHGGEDEGLELARDLLRLNLANSRTPTTTTAPTATAATEGGLAAIAPTPFRNLLFSVPVVLTLQIPWPLDLFLSQADIQTYTAISSYLLSLRRAHLRLTDLWKITSLRRHHPAPPGPPYGSTRGGREQVRLFRQRHDARSRILRNAWATASAAIFFLGETEGYLQTEVVAGLSDGFHRWLTTGDDGQRHEDETPKQASHTQSNEDDAPEEDDIWLADSTSTAPPSTSPDSESQHHHDPQTLATAHRAYLRALCHRLLLTQRTFTDPLYELLAQLDHLVALVQRLQAVWAAADLEEDAGVVDAFVDLAREERDVHGEIRGVEGRVKRGIEGLVAELRRLEGSGGLLDLEGGEGEGEEERGVRERGMYVPRRVGGVDRLLMKLEFGSWFGTAGEEGEGDPMEVDL</sequence>
<dbReference type="InterPro" id="IPR041470">
    <property type="entry name" value="GCP_N"/>
</dbReference>
<dbReference type="GO" id="GO:0000278">
    <property type="term" value="P:mitotic cell cycle"/>
    <property type="evidence" value="ECO:0007669"/>
    <property type="project" value="TreeGrafter"/>
</dbReference>
<dbReference type="Gene3D" id="1.20.120.1900">
    <property type="entry name" value="Gamma-tubulin complex, C-terminal domain"/>
    <property type="match status" value="1"/>
</dbReference>
<evidence type="ECO:0000256" key="1">
    <source>
        <dbReference type="ARBA" id="ARBA00004267"/>
    </source>
</evidence>
<feature type="domain" description="Gamma tubulin complex component C-terminal" evidence="7">
    <location>
        <begin position="742"/>
        <end position="1201"/>
    </location>
</feature>
<comment type="caution">
    <text evidence="10">The sequence shown here is derived from an EMBL/GenBank/DDBJ whole genome shotgun (WGS) entry which is preliminary data.</text>
</comment>
<dbReference type="PANTHER" id="PTHR19302">
    <property type="entry name" value="GAMMA TUBULIN COMPLEX PROTEIN"/>
    <property type="match status" value="1"/>
</dbReference>
<dbReference type="InterPro" id="IPR009686">
    <property type="entry name" value="Senescence/spartin_C"/>
</dbReference>
<dbReference type="PANTHER" id="PTHR19302:SF27">
    <property type="entry name" value="GAMMA-TUBULIN COMPLEX COMPONENT 4"/>
    <property type="match status" value="1"/>
</dbReference>
<evidence type="ECO:0000256" key="5">
    <source>
        <dbReference type="ARBA" id="ARBA00023212"/>
    </source>
</evidence>
<dbReference type="GO" id="GO:0000930">
    <property type="term" value="C:gamma-tubulin complex"/>
    <property type="evidence" value="ECO:0007669"/>
    <property type="project" value="TreeGrafter"/>
</dbReference>
<proteinExistence type="inferred from homology"/>
<dbReference type="GO" id="GO:0044732">
    <property type="term" value="C:mitotic spindle pole body"/>
    <property type="evidence" value="ECO:0007669"/>
    <property type="project" value="TreeGrafter"/>
</dbReference>
<dbReference type="Pfam" id="PF17681">
    <property type="entry name" value="GCP_N_terminal"/>
    <property type="match status" value="1"/>
</dbReference>
<dbReference type="Pfam" id="PF04130">
    <property type="entry name" value="GCP_C_terminal"/>
    <property type="match status" value="1"/>
</dbReference>
<dbReference type="GO" id="GO:0007020">
    <property type="term" value="P:microtubule nucleation"/>
    <property type="evidence" value="ECO:0007669"/>
    <property type="project" value="InterPro"/>
</dbReference>
<dbReference type="GO" id="GO:0005874">
    <property type="term" value="C:microtubule"/>
    <property type="evidence" value="ECO:0007669"/>
    <property type="project" value="UniProtKB-KW"/>
</dbReference>
<evidence type="ECO:0000256" key="6">
    <source>
        <dbReference type="SAM" id="MobiDB-lite"/>
    </source>
</evidence>
<feature type="compositionally biased region" description="Basic and acidic residues" evidence="6">
    <location>
        <begin position="324"/>
        <end position="341"/>
    </location>
</feature>
<evidence type="ECO:0000256" key="4">
    <source>
        <dbReference type="ARBA" id="ARBA00022701"/>
    </source>
</evidence>
<keyword evidence="5" id="KW-0206">Cytoskeleton</keyword>
<keyword evidence="4" id="KW-0493">Microtubule</keyword>
<evidence type="ECO:0000313" key="10">
    <source>
        <dbReference type="EMBL" id="KAK3906321.1"/>
    </source>
</evidence>
<keyword evidence="3" id="KW-0963">Cytoplasm</keyword>
<dbReference type="Pfam" id="PF06911">
    <property type="entry name" value="Senescence"/>
    <property type="match status" value="1"/>
</dbReference>
<accession>A0AAN6RY02</accession>
<dbReference type="Proteomes" id="UP001303889">
    <property type="component" value="Unassembled WGS sequence"/>
</dbReference>
<evidence type="ECO:0000259" key="8">
    <source>
        <dbReference type="Pfam" id="PF06911"/>
    </source>
</evidence>
<reference evidence="10" key="2">
    <citation type="submission" date="2023-05" db="EMBL/GenBank/DDBJ databases">
        <authorList>
            <consortium name="Lawrence Berkeley National Laboratory"/>
            <person name="Steindorff A."/>
            <person name="Hensen N."/>
            <person name="Bonometti L."/>
            <person name="Westerberg I."/>
            <person name="Brannstrom I.O."/>
            <person name="Guillou S."/>
            <person name="Cros-Aarteil S."/>
            <person name="Calhoun S."/>
            <person name="Haridas S."/>
            <person name="Kuo A."/>
            <person name="Mondo S."/>
            <person name="Pangilinan J."/>
            <person name="Riley R."/>
            <person name="Labutti K."/>
            <person name="Andreopoulos B."/>
            <person name="Lipzen A."/>
            <person name="Chen C."/>
            <person name="Yanf M."/>
            <person name="Daum C."/>
            <person name="Ng V."/>
            <person name="Clum A."/>
            <person name="Ohm R."/>
            <person name="Martin F."/>
            <person name="Silar P."/>
            <person name="Natvig D."/>
            <person name="Lalanne C."/>
            <person name="Gautier V."/>
            <person name="Ament-Velasquez S.L."/>
            <person name="Kruys A."/>
            <person name="Hutchinson M.I."/>
            <person name="Powell A.J."/>
            <person name="Barry K."/>
            <person name="Miller A.N."/>
            <person name="Grigoriev I.V."/>
            <person name="Debuchy R."/>
            <person name="Gladieux P."/>
            <person name="Thoren M.H."/>
            <person name="Johannesson H."/>
        </authorList>
    </citation>
    <scope>NUCLEOTIDE SEQUENCE</scope>
    <source>
        <strain evidence="10">CBS 103.79</strain>
    </source>
</reference>
<reference evidence="10" key="1">
    <citation type="journal article" date="2023" name="Mol. Phylogenet. Evol.">
        <title>Genome-scale phylogeny and comparative genomics of the fungal order Sordariales.</title>
        <authorList>
            <person name="Hensen N."/>
            <person name="Bonometti L."/>
            <person name="Westerberg I."/>
            <person name="Brannstrom I.O."/>
            <person name="Guillou S."/>
            <person name="Cros-Aarteil S."/>
            <person name="Calhoun S."/>
            <person name="Haridas S."/>
            <person name="Kuo A."/>
            <person name="Mondo S."/>
            <person name="Pangilinan J."/>
            <person name="Riley R."/>
            <person name="LaButti K."/>
            <person name="Andreopoulos B."/>
            <person name="Lipzen A."/>
            <person name="Chen C."/>
            <person name="Yan M."/>
            <person name="Daum C."/>
            <person name="Ng V."/>
            <person name="Clum A."/>
            <person name="Steindorff A."/>
            <person name="Ohm R.A."/>
            <person name="Martin F."/>
            <person name="Silar P."/>
            <person name="Natvig D.O."/>
            <person name="Lalanne C."/>
            <person name="Gautier V."/>
            <person name="Ament-Velasquez S.L."/>
            <person name="Kruys A."/>
            <person name="Hutchinson M.I."/>
            <person name="Powell A.J."/>
            <person name="Barry K."/>
            <person name="Miller A.N."/>
            <person name="Grigoriev I.V."/>
            <person name="Debuchy R."/>
            <person name="Gladieux P."/>
            <person name="Hiltunen Thoren M."/>
            <person name="Johannesson H."/>
        </authorList>
    </citation>
    <scope>NUCLEOTIDE SEQUENCE</scope>
    <source>
        <strain evidence="10">CBS 103.79</strain>
    </source>
</reference>
<dbReference type="GO" id="GO:0051225">
    <property type="term" value="P:spindle assembly"/>
    <property type="evidence" value="ECO:0007669"/>
    <property type="project" value="TreeGrafter"/>
</dbReference>
<feature type="domain" description="Senescence" evidence="8">
    <location>
        <begin position="235"/>
        <end position="425"/>
    </location>
</feature>
<dbReference type="EMBL" id="MU855330">
    <property type="protein sequence ID" value="KAK3906321.1"/>
    <property type="molecule type" value="Genomic_DNA"/>
</dbReference>
<dbReference type="InterPro" id="IPR042241">
    <property type="entry name" value="GCP_C_sf"/>
</dbReference>
<dbReference type="InterPro" id="IPR007259">
    <property type="entry name" value="GCP"/>
</dbReference>
<dbReference type="GO" id="GO:0043015">
    <property type="term" value="F:gamma-tubulin binding"/>
    <property type="evidence" value="ECO:0007669"/>
    <property type="project" value="InterPro"/>
</dbReference>